<dbReference type="GO" id="GO:0007094">
    <property type="term" value="P:mitotic spindle assembly checkpoint signaling"/>
    <property type="evidence" value="ECO:0007669"/>
    <property type="project" value="InterPro"/>
</dbReference>
<evidence type="ECO:0000256" key="5">
    <source>
        <dbReference type="ARBA" id="ARBA00022776"/>
    </source>
</evidence>
<dbReference type="GeneID" id="28724625"/>
<evidence type="ECO:0000256" key="7">
    <source>
        <dbReference type="ARBA" id="ARBA00023306"/>
    </source>
</evidence>
<organism evidence="10 11">
    <name type="scientific">Eremothecium sinecaudum</name>
    <dbReference type="NCBI Taxonomy" id="45286"/>
    <lineage>
        <taxon>Eukaryota</taxon>
        <taxon>Fungi</taxon>
        <taxon>Dikarya</taxon>
        <taxon>Ascomycota</taxon>
        <taxon>Saccharomycotina</taxon>
        <taxon>Saccharomycetes</taxon>
        <taxon>Saccharomycetales</taxon>
        <taxon>Saccharomycetaceae</taxon>
        <taxon>Eremothecium</taxon>
    </lineage>
</organism>
<dbReference type="GO" id="GO:0072686">
    <property type="term" value="C:mitotic spindle"/>
    <property type="evidence" value="ECO:0007669"/>
    <property type="project" value="TreeGrafter"/>
</dbReference>
<sequence>MSHTGDSSSFIEEPVSPRVRVRDLERQVLALQYRLNTEQNDAEIQKLSLERELTGIGTKYKQCMEELEKALSDTRYLYDQNGKLEKRLADIESKNESQEELRKIEAKVLELTHALRLKDQAYEELSSEHQSMLARYERKVENLTVEVDGNKSLLSKYEEEIGRHSEKIRSLSQECAKKEDEISVLKASKVVMAHHNYNTEELQELTILNNTLKEQMALSKELERANLEQANELKRLRQKSESQEFLKLENSKLQLKLEQVPAMEQKLEDLQLENVLLQEKLTNWELYKTESSSPQDVIREYQLLKQERLALSDELSKIQIDFSNMKILNDELALERNQLLDLNKKYETSILNLKKLNYEIEQQKLLSFEECKLLRQQLDDLTEIDKNSRNANADRKEFLSLVDNYKNQTEDLTSELIKLNEELLRQSEADENTSRKKRRKSDDLALTYSQRLNELQLKNKDLERKLATSQESTRMLEEKLGKLQLLNEKKIRILQLRNNPYLNDQFVKQKQLNLLKEENSALLKKLDGENEADLVPRSVYERQQFDIKQMEQELFAINKRTTRLKEMFNRKSLEFIDAVNSLLGFKLEFQVGGKVKMIPCFTHDKYLIADLQTNTLKSNLDKVIPGWNNFLEEYVGKKGQLPCFLAKVILTLAENHDQ</sequence>
<dbReference type="GO" id="GO:0005635">
    <property type="term" value="C:nuclear envelope"/>
    <property type="evidence" value="ECO:0007669"/>
    <property type="project" value="TreeGrafter"/>
</dbReference>
<proteinExistence type="inferred from homology"/>
<evidence type="ECO:0000256" key="9">
    <source>
        <dbReference type="SAM" id="Coils"/>
    </source>
</evidence>
<dbReference type="GO" id="GO:0000776">
    <property type="term" value="C:kinetochore"/>
    <property type="evidence" value="ECO:0007669"/>
    <property type="project" value="TreeGrafter"/>
</dbReference>
<keyword evidence="6" id="KW-0539">Nucleus</keyword>
<evidence type="ECO:0000313" key="11">
    <source>
        <dbReference type="Proteomes" id="UP000243052"/>
    </source>
</evidence>
<evidence type="ECO:0000313" key="10">
    <source>
        <dbReference type="EMBL" id="AMD21339.1"/>
    </source>
</evidence>
<evidence type="ECO:0000256" key="6">
    <source>
        <dbReference type="ARBA" id="ARBA00023242"/>
    </source>
</evidence>
<comment type="subcellular location">
    <subcellularLocation>
        <location evidence="1">Nucleus</location>
    </subcellularLocation>
</comment>
<evidence type="ECO:0000256" key="2">
    <source>
        <dbReference type="ARBA" id="ARBA00008029"/>
    </source>
</evidence>
<dbReference type="PANTHER" id="PTHR23168">
    <property type="entry name" value="MITOTIC SPINDLE ASSEMBLY CHECKPOINT PROTEIN MAD1 MITOTIC ARREST DEFICIENT-LIKE PROTEIN 1"/>
    <property type="match status" value="1"/>
</dbReference>
<gene>
    <name evidence="10" type="ORF">AW171_hschr53286</name>
</gene>
<evidence type="ECO:0000256" key="8">
    <source>
        <dbReference type="ARBA" id="ARBA00032890"/>
    </source>
</evidence>
<keyword evidence="11" id="KW-1185">Reference proteome</keyword>
<dbReference type="Pfam" id="PF05557">
    <property type="entry name" value="MAD"/>
    <property type="match status" value="1"/>
</dbReference>
<comment type="similarity">
    <text evidence="2">Belongs to the MAD1 family.</text>
</comment>
<dbReference type="EMBL" id="CP014245">
    <property type="protein sequence ID" value="AMD21339.1"/>
    <property type="molecule type" value="Genomic_DNA"/>
</dbReference>
<keyword evidence="7" id="KW-0131">Cell cycle</keyword>
<feature type="coiled-coil region" evidence="9">
    <location>
        <begin position="81"/>
        <end position="280"/>
    </location>
</feature>
<dbReference type="Proteomes" id="UP000243052">
    <property type="component" value="Chromosome v"/>
</dbReference>
<dbReference type="PANTHER" id="PTHR23168:SF0">
    <property type="entry name" value="MITOTIC SPINDLE ASSEMBLY CHECKPOINT PROTEIN MAD1"/>
    <property type="match status" value="1"/>
</dbReference>
<dbReference type="STRING" id="45286.A0A0X8HTU4"/>
<reference evidence="10 11" key="1">
    <citation type="submission" date="2016-01" db="EMBL/GenBank/DDBJ databases">
        <title>Genome sequence of the yeast Holleya sinecauda.</title>
        <authorList>
            <person name="Dietrich F.S."/>
        </authorList>
    </citation>
    <scope>NUCLEOTIDE SEQUENCE [LARGE SCALE GENOMIC DNA]</scope>
    <source>
        <strain evidence="10 11">ATCC 58844</strain>
    </source>
</reference>
<keyword evidence="5" id="KW-0498">Mitosis</keyword>
<feature type="coiled-coil region" evidence="9">
    <location>
        <begin position="402"/>
        <end position="479"/>
    </location>
</feature>
<accession>A0A0X8HTU4</accession>
<dbReference type="GO" id="GO:0051315">
    <property type="term" value="P:attachment of mitotic spindle microtubules to kinetochore"/>
    <property type="evidence" value="ECO:0007669"/>
    <property type="project" value="TreeGrafter"/>
</dbReference>
<dbReference type="OrthoDB" id="331602at2759"/>
<evidence type="ECO:0000256" key="4">
    <source>
        <dbReference type="ARBA" id="ARBA00022618"/>
    </source>
</evidence>
<dbReference type="GO" id="GO:0051301">
    <property type="term" value="P:cell division"/>
    <property type="evidence" value="ECO:0007669"/>
    <property type="project" value="UniProtKB-KW"/>
</dbReference>
<name>A0A0X8HTU4_9SACH</name>
<keyword evidence="9" id="KW-0175">Coiled coil</keyword>
<dbReference type="RefSeq" id="XP_017988335.1">
    <property type="nucleotide sequence ID" value="XM_018132846.1"/>
</dbReference>
<dbReference type="AlphaFoldDB" id="A0A0X8HTU4"/>
<protein>
    <recommendedName>
        <fullName evidence="3">Spindle assembly checkpoint component MAD1</fullName>
    </recommendedName>
    <alternativeName>
        <fullName evidence="8">Mitotic arrest deficient protein 1</fullName>
    </alternativeName>
</protein>
<evidence type="ECO:0000256" key="1">
    <source>
        <dbReference type="ARBA" id="ARBA00004123"/>
    </source>
</evidence>
<evidence type="ECO:0000256" key="3">
    <source>
        <dbReference type="ARBA" id="ARBA00022019"/>
    </source>
</evidence>
<keyword evidence="4" id="KW-0132">Cell division</keyword>
<dbReference type="InterPro" id="IPR008672">
    <property type="entry name" value="Mad1"/>
</dbReference>